<keyword evidence="3 4" id="KW-0067">ATP-binding</keyword>
<accession>A0A3G5A343</accession>
<dbReference type="PROSITE" id="PS00329">
    <property type="entry name" value="HSP70_2"/>
    <property type="match status" value="1"/>
</dbReference>
<dbReference type="InterPro" id="IPR029048">
    <property type="entry name" value="HSP70_C_sf"/>
</dbReference>
<dbReference type="Gene3D" id="2.60.34.10">
    <property type="entry name" value="Substrate Binding Domain Of DNAk, Chain A, domain 1"/>
    <property type="match status" value="1"/>
</dbReference>
<dbReference type="FunFam" id="3.30.420.40:FF:000125">
    <property type="entry name" value="Chaperone protein DnaK 1"/>
    <property type="match status" value="1"/>
</dbReference>
<evidence type="ECO:0000256" key="4">
    <source>
        <dbReference type="RuleBase" id="RU003322"/>
    </source>
</evidence>
<dbReference type="PANTHER" id="PTHR19375">
    <property type="entry name" value="HEAT SHOCK PROTEIN 70KDA"/>
    <property type="match status" value="1"/>
</dbReference>
<name>A0A3G5A343_9VIRU</name>
<dbReference type="EMBL" id="MK072289">
    <property type="protein sequence ID" value="AYV81638.1"/>
    <property type="molecule type" value="Genomic_DNA"/>
</dbReference>
<keyword evidence="2 4" id="KW-0547">Nucleotide-binding</keyword>
<dbReference type="FunFam" id="3.30.420.40:FF:000545">
    <property type="entry name" value="Endoplasmic reticulum chaperone BiP"/>
    <property type="match status" value="1"/>
</dbReference>
<gene>
    <name evidence="5" type="ORF">Harvfovirus47_8</name>
</gene>
<protein>
    <submittedName>
        <fullName evidence="5">Hsp70 protein</fullName>
    </submittedName>
</protein>
<dbReference type="PRINTS" id="PR00301">
    <property type="entry name" value="HEATSHOCK70"/>
</dbReference>
<dbReference type="Pfam" id="PF00012">
    <property type="entry name" value="HSP70"/>
    <property type="match status" value="1"/>
</dbReference>
<dbReference type="Gene3D" id="1.20.1270.10">
    <property type="match status" value="1"/>
</dbReference>
<sequence length="787" mass="87615">ASVKGDLEFLTYEIESGDGGDILLNNSSQGVKHTPEEISAMVLSRLKVIASNYLKMDVKKAVITVPAYFNDAQRQATKDAATIAGLDCIRIINEPTAAALAYGVFNRSKQLKPIKKEMNIIVYDFGGGTLDVSLLNVSSGLFEVLASVGNTHLGGADFDKRLMRYCLHMFKNKYSIAKLDNVNVLSIQRLKRSCENAKKMLSHSIRATIAVKDFFDSKDLFINVSQDKLVELCRDLLLISIDPLREVLDSAMVTKDVVDEIILVGGMTRMPIIRENIKRFFNSKEANTSLNPDEAVCIGAAIQGYKLSHDCDPFAESMTLLDITALSLGVEIIGGVMSNIIKRNTVIPVNKTKMYTTNSDFETSVIIKIFEGERKLTKNNFLVGEFELKGIEPKMRGLAKIEVKFHIDVNGIITVTAEDKDSKSKNGVTISGNKGRLSTSQVEKLVRDAREYELKDKVEAARKEYLYEIEELCSNIKLNIESGTLNLSIEDKAKVIGEVGLVERWAADSKVEIRGENEYKEVRDKLKKNYGLLIFNSNSDVKEPVKANVVMETNATSIYGEDVAEVNEVFEKLENEEHGFISDDDKKEIKGLRDCLKELANSLFDMLSSQNLQLSDDDVIELKENIDDVLLWMHVHTKATAVEYKAKIDHINDQCDAIMKKYDGLFKKDVEENGKDELEQLCLLIKSSLSCGMFSVNENDGNLVGAKVDEILDWLISGKSPTENEYGKYILEVNELCNKVYSNSLVNVSVRGLGEVQKETTPFVDPIEDDIGGTSIASILSNKILSD</sequence>
<dbReference type="SUPFAM" id="SSF100920">
    <property type="entry name" value="Heat shock protein 70kD (HSP70), peptide-binding domain"/>
    <property type="match status" value="1"/>
</dbReference>
<dbReference type="InterPro" id="IPR043129">
    <property type="entry name" value="ATPase_NBD"/>
</dbReference>
<comment type="similarity">
    <text evidence="1 4">Belongs to the heat shock protein 70 family.</text>
</comment>
<dbReference type="Gene3D" id="3.90.640.10">
    <property type="entry name" value="Actin, Chain A, domain 4"/>
    <property type="match status" value="1"/>
</dbReference>
<organism evidence="5">
    <name type="scientific">Harvfovirus sp</name>
    <dbReference type="NCBI Taxonomy" id="2487768"/>
    <lineage>
        <taxon>Viruses</taxon>
        <taxon>Varidnaviria</taxon>
        <taxon>Bamfordvirae</taxon>
        <taxon>Nucleocytoviricota</taxon>
        <taxon>Megaviricetes</taxon>
        <taxon>Imitervirales</taxon>
        <taxon>Mimiviridae</taxon>
        <taxon>Klosneuvirinae</taxon>
    </lineage>
</organism>
<reference evidence="5" key="1">
    <citation type="submission" date="2018-10" db="EMBL/GenBank/DDBJ databases">
        <title>Hidden diversity of soil giant viruses.</title>
        <authorList>
            <person name="Schulz F."/>
            <person name="Alteio L."/>
            <person name="Goudeau D."/>
            <person name="Ryan E.M."/>
            <person name="Malmstrom R.R."/>
            <person name="Blanchard J."/>
            <person name="Woyke T."/>
        </authorList>
    </citation>
    <scope>NUCLEOTIDE SEQUENCE</scope>
    <source>
        <strain evidence="5">HAV1</strain>
    </source>
</reference>
<dbReference type="PROSITE" id="PS01036">
    <property type="entry name" value="HSP70_3"/>
    <property type="match status" value="1"/>
</dbReference>
<dbReference type="SUPFAM" id="SSF53067">
    <property type="entry name" value="Actin-like ATPase domain"/>
    <property type="match status" value="2"/>
</dbReference>
<dbReference type="InterPro" id="IPR013126">
    <property type="entry name" value="Hsp_70_fam"/>
</dbReference>
<evidence type="ECO:0000313" key="5">
    <source>
        <dbReference type="EMBL" id="AYV81638.1"/>
    </source>
</evidence>
<dbReference type="InterPro" id="IPR029047">
    <property type="entry name" value="HSP70_peptide-bd_sf"/>
</dbReference>
<dbReference type="GO" id="GO:0005524">
    <property type="term" value="F:ATP binding"/>
    <property type="evidence" value="ECO:0007669"/>
    <property type="project" value="UniProtKB-KW"/>
</dbReference>
<dbReference type="InterPro" id="IPR018181">
    <property type="entry name" value="Heat_shock_70_CS"/>
</dbReference>
<feature type="non-terminal residue" evidence="5">
    <location>
        <position position="1"/>
    </location>
</feature>
<evidence type="ECO:0000256" key="2">
    <source>
        <dbReference type="ARBA" id="ARBA00022741"/>
    </source>
</evidence>
<evidence type="ECO:0000256" key="1">
    <source>
        <dbReference type="ARBA" id="ARBA00007381"/>
    </source>
</evidence>
<proteinExistence type="inferred from homology"/>
<dbReference type="Gene3D" id="3.30.30.30">
    <property type="match status" value="1"/>
</dbReference>
<dbReference type="FunFam" id="3.90.640.10:FF:000003">
    <property type="entry name" value="Molecular chaperone DnaK"/>
    <property type="match status" value="1"/>
</dbReference>
<evidence type="ECO:0000256" key="3">
    <source>
        <dbReference type="ARBA" id="ARBA00022840"/>
    </source>
</evidence>
<dbReference type="FunFam" id="2.60.34.10:FF:000012">
    <property type="entry name" value="Heat shock 70 kDa protein"/>
    <property type="match status" value="1"/>
</dbReference>
<dbReference type="GO" id="GO:0140662">
    <property type="term" value="F:ATP-dependent protein folding chaperone"/>
    <property type="evidence" value="ECO:0007669"/>
    <property type="project" value="InterPro"/>
</dbReference>
<dbReference type="Gene3D" id="3.30.420.40">
    <property type="match status" value="2"/>
</dbReference>